<dbReference type="Proteomes" id="UP001300502">
    <property type="component" value="Unassembled WGS sequence"/>
</dbReference>
<evidence type="ECO:0000256" key="1">
    <source>
        <dbReference type="SAM" id="Phobius"/>
    </source>
</evidence>
<dbReference type="EMBL" id="JANCYU010000040">
    <property type="protein sequence ID" value="KAK4526471.1"/>
    <property type="molecule type" value="Genomic_DNA"/>
</dbReference>
<dbReference type="InterPro" id="IPR019379">
    <property type="entry name" value="Gamma_Secretase_Asp_P_PEN2"/>
</dbReference>
<reference evidence="2 3" key="1">
    <citation type="submission" date="2022-07" db="EMBL/GenBank/DDBJ databases">
        <title>Genome-wide signatures of adaptation to extreme environments.</title>
        <authorList>
            <person name="Cho C.H."/>
            <person name="Yoon H.S."/>
        </authorList>
    </citation>
    <scope>NUCLEOTIDE SEQUENCE [LARGE SCALE GENOMIC DNA]</scope>
    <source>
        <strain evidence="2 3">108.79 E11</strain>
    </source>
</reference>
<sequence length="82" mass="9732">MESDNLTRISRRLYLFGYLGLPILWIILILYFQYSLVDKVNLSPSVKQDIHRSKIAVSIVSFLFLLWLISLRIWKLTSLEIF</sequence>
<evidence type="ECO:0000313" key="3">
    <source>
        <dbReference type="Proteomes" id="UP001300502"/>
    </source>
</evidence>
<feature type="transmembrane region" description="Helical" evidence="1">
    <location>
        <begin position="12"/>
        <end position="34"/>
    </location>
</feature>
<gene>
    <name evidence="2" type="ORF">GAYE_SCF24G4387</name>
</gene>
<feature type="transmembrane region" description="Helical" evidence="1">
    <location>
        <begin position="54"/>
        <end position="74"/>
    </location>
</feature>
<comment type="caution">
    <text evidence="2">The sequence shown here is derived from an EMBL/GenBank/DDBJ whole genome shotgun (WGS) entry which is preliminary data.</text>
</comment>
<name>A0AAV9IGX3_9RHOD</name>
<accession>A0AAV9IGX3</accession>
<dbReference type="AlphaFoldDB" id="A0AAV9IGX3"/>
<evidence type="ECO:0008006" key="4">
    <source>
        <dbReference type="Google" id="ProtNLM"/>
    </source>
</evidence>
<protein>
    <recommendedName>
        <fullName evidence="4">Gamma-secretase subunit PEN-2</fullName>
    </recommendedName>
</protein>
<dbReference type="Pfam" id="PF10251">
    <property type="entry name" value="PEN-2"/>
    <property type="match status" value="1"/>
</dbReference>
<keyword evidence="1" id="KW-0812">Transmembrane</keyword>
<evidence type="ECO:0000313" key="2">
    <source>
        <dbReference type="EMBL" id="KAK4526471.1"/>
    </source>
</evidence>
<keyword evidence="3" id="KW-1185">Reference proteome</keyword>
<keyword evidence="1" id="KW-0472">Membrane</keyword>
<keyword evidence="1" id="KW-1133">Transmembrane helix</keyword>
<proteinExistence type="predicted"/>
<organism evidence="2 3">
    <name type="scientific">Galdieria yellowstonensis</name>
    <dbReference type="NCBI Taxonomy" id="3028027"/>
    <lineage>
        <taxon>Eukaryota</taxon>
        <taxon>Rhodophyta</taxon>
        <taxon>Bangiophyceae</taxon>
        <taxon>Galdieriales</taxon>
        <taxon>Galdieriaceae</taxon>
        <taxon>Galdieria</taxon>
    </lineage>
</organism>